<accession>A0A443SNU1</accession>
<protein>
    <submittedName>
        <fullName evidence="2">UHRF1-binding protein 1-like protein</fullName>
    </submittedName>
</protein>
<dbReference type="PANTHER" id="PTHR22774">
    <property type="entry name" value="CHOREIN N-TERMINAL DOMAIN-CONTAINING PROTEIN"/>
    <property type="match status" value="1"/>
</dbReference>
<dbReference type="EMBL" id="NCKV01001032">
    <property type="protein sequence ID" value="RWS29184.1"/>
    <property type="molecule type" value="Genomic_DNA"/>
</dbReference>
<feature type="compositionally biased region" description="Polar residues" evidence="1">
    <location>
        <begin position="875"/>
        <end position="888"/>
    </location>
</feature>
<gene>
    <name evidence="2" type="ORF">B4U80_11016</name>
</gene>
<feature type="region of interest" description="Disordered" evidence="1">
    <location>
        <begin position="274"/>
        <end position="293"/>
    </location>
</feature>
<organism evidence="2 3">
    <name type="scientific">Leptotrombidium deliense</name>
    <dbReference type="NCBI Taxonomy" id="299467"/>
    <lineage>
        <taxon>Eukaryota</taxon>
        <taxon>Metazoa</taxon>
        <taxon>Ecdysozoa</taxon>
        <taxon>Arthropoda</taxon>
        <taxon>Chelicerata</taxon>
        <taxon>Arachnida</taxon>
        <taxon>Acari</taxon>
        <taxon>Acariformes</taxon>
        <taxon>Trombidiformes</taxon>
        <taxon>Prostigmata</taxon>
        <taxon>Anystina</taxon>
        <taxon>Parasitengona</taxon>
        <taxon>Trombiculoidea</taxon>
        <taxon>Trombiculidae</taxon>
        <taxon>Leptotrombidium</taxon>
    </lineage>
</organism>
<comment type="caution">
    <text evidence="2">The sequence shown here is derived from an EMBL/GenBank/DDBJ whole genome shotgun (WGS) entry which is preliminary data.</text>
</comment>
<dbReference type="Pfam" id="PF24917">
    <property type="entry name" value="BLTP3A_B"/>
    <property type="match status" value="2"/>
</dbReference>
<evidence type="ECO:0000313" key="3">
    <source>
        <dbReference type="Proteomes" id="UP000288716"/>
    </source>
</evidence>
<reference evidence="2 3" key="1">
    <citation type="journal article" date="2018" name="Gigascience">
        <title>Genomes of trombidid mites reveal novel predicted allergens and laterally-transferred genes associated with secondary metabolism.</title>
        <authorList>
            <person name="Dong X."/>
            <person name="Chaisiri K."/>
            <person name="Xia D."/>
            <person name="Armstrong S.D."/>
            <person name="Fang Y."/>
            <person name="Donnelly M.J."/>
            <person name="Kadowaki T."/>
            <person name="McGarry J.W."/>
            <person name="Darby A.C."/>
            <person name="Makepeace B.L."/>
        </authorList>
    </citation>
    <scope>NUCLEOTIDE SEQUENCE [LARGE SCALE GENOMIC DNA]</scope>
    <source>
        <strain evidence="2">UoL-UT</strain>
    </source>
</reference>
<feature type="region of interest" description="Disordered" evidence="1">
    <location>
        <begin position="847"/>
        <end position="908"/>
    </location>
</feature>
<dbReference type="OrthoDB" id="43807at2759"/>
<sequence>MELWTNIKKNFYSRFFKNLSMDSLNLSTMKGQCDFYNLELNEEVLMDILEFPVWLNLTKATCNHVVIKIPWTKLKTLPIQFFLDEVFVFVETCENFRTHKNDSPTHSTSAPRKYGYAERLIDGIQITINSVVANFKSYEFLASFQLSHLTVESRTPAFKQCNDLRLTKIKDENRGQILTFKHIEWQALKLEAKSEATTNSTPLRLITGNGRFLLTIKKNLSDCQVVSARIVFIFDDLRWVLTDAMLLSAFHLITYVNNLMNKAPITKKSVEDVSPVRSPMGTTTSFESNSQSQASETPIGRYFSTNDVVETSYHLVMNTLELYVCDDLKPETGRSSYPPLVGGGCLHVIVTQLVIDTYPYHKCLGSRQHWYKSALSNELNFVSQHVYAFADKIKKSKESESRTNIDQVLKGLLSLAMVVRVQKYKIEVVSTNSSSGKGRKLDSKQKRDLLKNEILPDDMPSIYLEVNRFYYYEIGTNKVSALKKAPQPTSYLQVAPFLFLFDPLTLIWVNAFYSNLHKAIVELKSLLPASESDITMHSKIELLMPTFIFDLAEGTEVVCNNTSFHSLEAKCTKITVTNNFNDPLNFGNINNLLEEMAKSSLFSEKDAYPWIADVDAQPISNEFLSLLKKLDTLGSVYLSNLWVVNCDPFWIEFRQQKSKKVDALVDPIQVNAWIFTPDEDPKHKDSKLDNNSIVHIMFSVNSALKVFIDHDKFLFLMRLFEQMDIFNDYLASDTLRITRDELDNSDVTTVSISSVMSDIQVILLLSQEWSKMRSIGTSLCASPPLLTPVKESEFAQNDDISKNSSIGNKFADKVSCSPQSKLISKSESDTLLVANLSVKHNRDEQKLPTLSFHKPLTAAPQMSVTRGNQEYRRTGSYSTLASDTTTDISPFDDDTRSLRSDLSGDSDL</sequence>
<dbReference type="STRING" id="299467.A0A443SNU1"/>
<name>A0A443SNU1_9ACAR</name>
<dbReference type="AlphaFoldDB" id="A0A443SNU1"/>
<proteinExistence type="predicted"/>
<keyword evidence="3" id="KW-1185">Reference proteome</keyword>
<dbReference type="PANTHER" id="PTHR22774:SF11">
    <property type="entry name" value="CHOREIN N-TERMINAL DOMAIN-CONTAINING PROTEIN"/>
    <property type="match status" value="1"/>
</dbReference>
<dbReference type="InterPro" id="IPR026728">
    <property type="entry name" value="BLTP3A/B"/>
</dbReference>
<feature type="compositionally biased region" description="Polar residues" evidence="1">
    <location>
        <begin position="280"/>
        <end position="293"/>
    </location>
</feature>
<dbReference type="VEuPathDB" id="VectorBase:LDEU002855"/>
<dbReference type="Proteomes" id="UP000288716">
    <property type="component" value="Unassembled WGS sequence"/>
</dbReference>
<evidence type="ECO:0000313" key="2">
    <source>
        <dbReference type="EMBL" id="RWS29184.1"/>
    </source>
</evidence>
<evidence type="ECO:0000256" key="1">
    <source>
        <dbReference type="SAM" id="MobiDB-lite"/>
    </source>
</evidence>
<feature type="non-terminal residue" evidence="2">
    <location>
        <position position="908"/>
    </location>
</feature>